<name>A0A1V8P1L5_CITBR</name>
<dbReference type="Pfam" id="PF00356">
    <property type="entry name" value="LacI"/>
    <property type="match status" value="1"/>
</dbReference>
<keyword evidence="3" id="KW-0804">Transcription</keyword>
<dbReference type="SUPFAM" id="SSF47413">
    <property type="entry name" value="lambda repressor-like DNA-binding domains"/>
    <property type="match status" value="1"/>
</dbReference>
<proteinExistence type="predicted"/>
<dbReference type="InterPro" id="IPR010982">
    <property type="entry name" value="Lambda_DNA-bd_dom_sf"/>
</dbReference>
<dbReference type="SUPFAM" id="SSF53822">
    <property type="entry name" value="Periplasmic binding protein-like I"/>
    <property type="match status" value="1"/>
</dbReference>
<dbReference type="Gene3D" id="1.10.260.40">
    <property type="entry name" value="lambda repressor-like DNA-binding domains"/>
    <property type="match status" value="1"/>
</dbReference>
<dbReference type="GO" id="GO:0000976">
    <property type="term" value="F:transcription cis-regulatory region binding"/>
    <property type="evidence" value="ECO:0007669"/>
    <property type="project" value="TreeGrafter"/>
</dbReference>
<keyword evidence="1" id="KW-0805">Transcription regulation</keyword>
<dbReference type="Gene3D" id="3.40.50.2300">
    <property type="match status" value="2"/>
</dbReference>
<dbReference type="SMART" id="SM00354">
    <property type="entry name" value="HTH_LACI"/>
    <property type="match status" value="1"/>
</dbReference>
<evidence type="ECO:0000256" key="1">
    <source>
        <dbReference type="ARBA" id="ARBA00023015"/>
    </source>
</evidence>
<sequence>MTKRITQKDVAALAGVSQAVVSVVLTKGNHTYPQETVIRVEQAANQLGYIPNRFAQALKTNKTMSIACIVPDIANPFYASLVRGVQSVTDRYHYDAIVASTDGLRERELHFLRWSAQGRVDAVVGTFFNVGMKDFAPYLQAGIPIARIEARMKKSGPLPLHNVYIDNAAAARSAVEYLLAQGHQNITMIASAGGPEPARVEGYRQAMTQAGRLPRIKILPGFNEQSGYQIAMQLINDGTLPDAIFAANDLMAIGVMRAAREKGITIPEQLAVMGFDDIPAAGLVTPSLTTIAQYPEQLGQKAAALLLTQTDITAPLQGSTTEMPWGLVKRESA</sequence>
<reference evidence="5 6" key="1">
    <citation type="submission" date="2017-03" db="EMBL/GenBank/DDBJ databases">
        <authorList>
            <person name="Afonso C.L."/>
            <person name="Miller P.J."/>
            <person name="Scott M.A."/>
            <person name="Spackman E."/>
            <person name="Goraichik I."/>
            <person name="Dimitrov K.M."/>
            <person name="Suarez D.L."/>
            <person name="Swayne D.E."/>
        </authorList>
    </citation>
    <scope>NUCLEOTIDE SEQUENCE [LARGE SCALE GENOMIC DNA]</scope>
    <source>
        <strain evidence="5 6">ATCC 51113</strain>
    </source>
</reference>
<dbReference type="Proteomes" id="UP000192573">
    <property type="component" value="Unassembled WGS sequence"/>
</dbReference>
<evidence type="ECO:0000313" key="6">
    <source>
        <dbReference type="Proteomes" id="UP000192573"/>
    </source>
</evidence>
<dbReference type="GO" id="GO:0003700">
    <property type="term" value="F:DNA-binding transcription factor activity"/>
    <property type="evidence" value="ECO:0007669"/>
    <property type="project" value="TreeGrafter"/>
</dbReference>
<dbReference type="PANTHER" id="PTHR30146">
    <property type="entry name" value="LACI-RELATED TRANSCRIPTIONAL REPRESSOR"/>
    <property type="match status" value="1"/>
</dbReference>
<keyword evidence="2" id="KW-0238">DNA-binding</keyword>
<dbReference type="InterPro" id="IPR046335">
    <property type="entry name" value="LacI/GalR-like_sensor"/>
</dbReference>
<dbReference type="CDD" id="cd01392">
    <property type="entry name" value="HTH_LacI"/>
    <property type="match status" value="1"/>
</dbReference>
<feature type="domain" description="HTH lacI-type" evidence="4">
    <location>
        <begin position="5"/>
        <end position="60"/>
    </location>
</feature>
<evidence type="ECO:0000256" key="3">
    <source>
        <dbReference type="ARBA" id="ARBA00023163"/>
    </source>
</evidence>
<dbReference type="InterPro" id="IPR000843">
    <property type="entry name" value="HTH_LacI"/>
</dbReference>
<dbReference type="RefSeq" id="WP_080859002.1">
    <property type="nucleotide sequence ID" value="NZ_CP077405.1"/>
</dbReference>
<dbReference type="AlphaFoldDB" id="A0A1V8P1L5"/>
<dbReference type="PANTHER" id="PTHR30146:SF109">
    <property type="entry name" value="HTH-TYPE TRANSCRIPTIONAL REGULATOR GALS"/>
    <property type="match status" value="1"/>
</dbReference>
<organism evidence="5 6">
    <name type="scientific">Citrobacter braakii</name>
    <dbReference type="NCBI Taxonomy" id="57706"/>
    <lineage>
        <taxon>Bacteria</taxon>
        <taxon>Pseudomonadati</taxon>
        <taxon>Pseudomonadota</taxon>
        <taxon>Gammaproteobacteria</taxon>
        <taxon>Enterobacterales</taxon>
        <taxon>Enterobacteriaceae</taxon>
        <taxon>Citrobacter</taxon>
        <taxon>Citrobacter freundii complex</taxon>
    </lineage>
</organism>
<protein>
    <submittedName>
        <fullName evidence="5">LacI family transcriptional regulator</fullName>
    </submittedName>
</protein>
<dbReference type="Pfam" id="PF13377">
    <property type="entry name" value="Peripla_BP_3"/>
    <property type="match status" value="1"/>
</dbReference>
<evidence type="ECO:0000259" key="4">
    <source>
        <dbReference type="PROSITE" id="PS50932"/>
    </source>
</evidence>
<evidence type="ECO:0000313" key="5">
    <source>
        <dbReference type="EMBL" id="OQM42549.1"/>
    </source>
</evidence>
<dbReference type="PROSITE" id="PS50932">
    <property type="entry name" value="HTH_LACI_2"/>
    <property type="match status" value="1"/>
</dbReference>
<dbReference type="InterPro" id="IPR028082">
    <property type="entry name" value="Peripla_BP_I"/>
</dbReference>
<dbReference type="EMBL" id="NAEW01000003">
    <property type="protein sequence ID" value="OQM42549.1"/>
    <property type="molecule type" value="Genomic_DNA"/>
</dbReference>
<gene>
    <name evidence="5" type="ORF">BZK42_08645</name>
</gene>
<dbReference type="CDD" id="cd06267">
    <property type="entry name" value="PBP1_LacI_sugar_binding-like"/>
    <property type="match status" value="1"/>
</dbReference>
<comment type="caution">
    <text evidence="5">The sequence shown here is derived from an EMBL/GenBank/DDBJ whole genome shotgun (WGS) entry which is preliminary data.</text>
</comment>
<accession>A0A1V8P1L5</accession>
<evidence type="ECO:0000256" key="2">
    <source>
        <dbReference type="ARBA" id="ARBA00023125"/>
    </source>
</evidence>